<dbReference type="EMBL" id="CAWYQH010000104">
    <property type="protein sequence ID" value="CAK8687437.1"/>
    <property type="molecule type" value="Genomic_DNA"/>
</dbReference>
<evidence type="ECO:0000313" key="4">
    <source>
        <dbReference type="Proteomes" id="UP001642483"/>
    </source>
</evidence>
<name>A0ABP0G6P8_CLALP</name>
<keyword evidence="1" id="KW-0472">Membrane</keyword>
<dbReference type="Proteomes" id="UP001642483">
    <property type="component" value="Unassembled WGS sequence"/>
</dbReference>
<accession>A0ABP0G6P8</accession>
<protein>
    <submittedName>
        <fullName evidence="3">Uncharacterized protein</fullName>
    </submittedName>
</protein>
<keyword evidence="1" id="KW-0812">Transmembrane</keyword>
<keyword evidence="4" id="KW-1185">Reference proteome</keyword>
<evidence type="ECO:0000313" key="3">
    <source>
        <dbReference type="EMBL" id="CAK8687482.1"/>
    </source>
</evidence>
<sequence>MTPTSMNYHRKVGPGCDSTDVGPIKNRHHILQLAYIDISFKSLSVLASALKYGIILRFMFTSSSICDFLQFKFLSVWRSTDAVKCRMKCRHVTNIFALSLSHLELLLLFFHLRGLSR</sequence>
<gene>
    <name evidence="2" type="ORF">CVLEPA_LOCUS19509</name>
    <name evidence="3" type="ORF">CVLEPA_LOCUS19553</name>
</gene>
<evidence type="ECO:0000313" key="2">
    <source>
        <dbReference type="EMBL" id="CAK8687437.1"/>
    </source>
</evidence>
<comment type="caution">
    <text evidence="3">The sequence shown here is derived from an EMBL/GenBank/DDBJ whole genome shotgun (WGS) entry which is preliminary data.</text>
</comment>
<dbReference type="EMBL" id="CAWYQH010000104">
    <property type="protein sequence ID" value="CAK8687482.1"/>
    <property type="molecule type" value="Genomic_DNA"/>
</dbReference>
<proteinExistence type="predicted"/>
<feature type="transmembrane region" description="Helical" evidence="1">
    <location>
        <begin position="92"/>
        <end position="112"/>
    </location>
</feature>
<reference evidence="3 4" key="1">
    <citation type="submission" date="2024-02" db="EMBL/GenBank/DDBJ databases">
        <authorList>
            <person name="Daric V."/>
            <person name="Darras S."/>
        </authorList>
    </citation>
    <scope>NUCLEOTIDE SEQUENCE [LARGE SCALE GENOMIC DNA]</scope>
</reference>
<keyword evidence="1" id="KW-1133">Transmembrane helix</keyword>
<evidence type="ECO:0000256" key="1">
    <source>
        <dbReference type="SAM" id="Phobius"/>
    </source>
</evidence>
<organism evidence="3 4">
    <name type="scientific">Clavelina lepadiformis</name>
    <name type="common">Light-bulb sea squirt</name>
    <name type="synonym">Ascidia lepadiformis</name>
    <dbReference type="NCBI Taxonomy" id="159417"/>
    <lineage>
        <taxon>Eukaryota</taxon>
        <taxon>Metazoa</taxon>
        <taxon>Chordata</taxon>
        <taxon>Tunicata</taxon>
        <taxon>Ascidiacea</taxon>
        <taxon>Aplousobranchia</taxon>
        <taxon>Clavelinidae</taxon>
        <taxon>Clavelina</taxon>
    </lineage>
</organism>